<dbReference type="AlphaFoldDB" id="A0A979GVM4"/>
<dbReference type="EMBL" id="CP001699">
    <property type="protein sequence ID" value="ACU59975.1"/>
    <property type="molecule type" value="Genomic_DNA"/>
</dbReference>
<reference evidence="2" key="1">
    <citation type="submission" date="2009-08" db="EMBL/GenBank/DDBJ databases">
        <title>The complete genome of Chitinophaga pinensis DSM 2588.</title>
        <authorList>
            <consortium name="US DOE Joint Genome Institute (JGI-PGF)"/>
            <person name="Lucas S."/>
            <person name="Copeland A."/>
            <person name="Lapidus A."/>
            <person name="Glavina del Rio T."/>
            <person name="Dalin E."/>
            <person name="Tice H."/>
            <person name="Bruce D."/>
            <person name="Goodwin L."/>
            <person name="Pitluck S."/>
            <person name="Kyrpides N."/>
            <person name="Mavromatis K."/>
            <person name="Ivanova N."/>
            <person name="Mikhailova N."/>
            <person name="Sims D."/>
            <person name="Meinche L."/>
            <person name="Brettin T."/>
            <person name="Detter J.C."/>
            <person name="Han C."/>
            <person name="Larimer F."/>
            <person name="Land M."/>
            <person name="Hauser L."/>
            <person name="Markowitz V."/>
            <person name="Cheng J.-F."/>
            <person name="Hugenholtz P."/>
            <person name="Woyke T."/>
            <person name="Wu D."/>
            <person name="Spring S."/>
            <person name="Klenk H.-P."/>
            <person name="Eisen J.A."/>
        </authorList>
    </citation>
    <scope>NUCLEOTIDE SEQUENCE [LARGE SCALE GENOMIC DNA]</scope>
    <source>
        <strain evidence="2">ATCC 43595 / DSM 2588 / LMG 13176 / NBRC 15968 / NCIMB 11800 / UQM 2034</strain>
    </source>
</reference>
<organism evidence="1 2">
    <name type="scientific">Chitinophaga pinensis (strain ATCC 43595 / DSM 2588 / LMG 13176 / NBRC 15968 / NCIMB 11800 / UQM 2034)</name>
    <dbReference type="NCBI Taxonomy" id="485918"/>
    <lineage>
        <taxon>Bacteria</taxon>
        <taxon>Pseudomonadati</taxon>
        <taxon>Bacteroidota</taxon>
        <taxon>Chitinophagia</taxon>
        <taxon>Chitinophagales</taxon>
        <taxon>Chitinophagaceae</taxon>
        <taxon>Chitinophaga</taxon>
    </lineage>
</organism>
<gene>
    <name evidence="1" type="ordered locus">Cpin_2487</name>
</gene>
<dbReference type="Gene3D" id="2.160.20.10">
    <property type="entry name" value="Single-stranded right-handed beta-helix, Pectin lyase-like"/>
    <property type="match status" value="1"/>
</dbReference>
<dbReference type="Proteomes" id="UP000002215">
    <property type="component" value="Chromosome"/>
</dbReference>
<accession>A0A979GVM4</accession>
<dbReference type="SUPFAM" id="SSF51126">
    <property type="entry name" value="Pectin lyase-like"/>
    <property type="match status" value="1"/>
</dbReference>
<dbReference type="InterPro" id="IPR011050">
    <property type="entry name" value="Pectin_lyase_fold/virulence"/>
</dbReference>
<dbReference type="RefSeq" id="WP_012790151.1">
    <property type="nucleotide sequence ID" value="NC_013132.1"/>
</dbReference>
<dbReference type="InterPro" id="IPR006626">
    <property type="entry name" value="PbH1"/>
</dbReference>
<sequence>MKPITSVLQSMIVATLLFCASSCRKEDTLIESLDTPDNLATAKVSATGRQFTLLPDADGRLVIDNAINTYQPGDVLNLAGQFKAVLISNLNGNAKAPIIIQNLKDSVVSIGNPSWNGGGQPVACVLWNCHYIKLGGQSGQQSFIISGSTQAAREAYYDLQIGNKSDNIEICNLSIMNGGNGIVAKTDPVKGDRGTVHPNLIMQNLSIHDIDIMNTKNEGMYVGHTATYWDLTANVPYYGAPGSGATGHEYVQPAMWNNVKIYNCKVHETGLDGIQTAAINQLEIYDNEVYHWATQQNASHNGGILIGGRATNTKTHNNYVHDGWGELCQFYGSGEKGSSHFIYNNLFMNNESDGISVRGSANAIVWIGYNTIANTRGNNVRLNGYTGMKAAQFIYGNVLIAPRKGESTIYDKNYIYIEQGATLKEGDGVYKNKRYPTMAAAGAGNRKFQTPVGQTQIGAPGF</sequence>
<dbReference type="KEGG" id="cpi:Cpin_2487"/>
<evidence type="ECO:0000313" key="2">
    <source>
        <dbReference type="Proteomes" id="UP000002215"/>
    </source>
</evidence>
<proteinExistence type="predicted"/>
<evidence type="ECO:0000313" key="1">
    <source>
        <dbReference type="EMBL" id="ACU59975.1"/>
    </source>
</evidence>
<name>A0A979GVM4_CHIPD</name>
<reference evidence="1 2" key="2">
    <citation type="journal article" date="2010" name="Stand. Genomic Sci.">
        <title>Complete genome sequence of Chitinophaga pinensis type strain (UQM 2034).</title>
        <authorList>
            <person name="Glavina Del Rio T."/>
            <person name="Abt B."/>
            <person name="Spring S."/>
            <person name="Lapidus A."/>
            <person name="Nolan M."/>
            <person name="Tice H."/>
            <person name="Copeland A."/>
            <person name="Cheng J.F."/>
            <person name="Chen F."/>
            <person name="Bruce D."/>
            <person name="Goodwin L."/>
            <person name="Pitluck S."/>
            <person name="Ivanova N."/>
            <person name="Mavromatis K."/>
            <person name="Mikhailova N."/>
            <person name="Pati A."/>
            <person name="Chen A."/>
            <person name="Palaniappan K."/>
            <person name="Land M."/>
            <person name="Hauser L."/>
            <person name="Chang Y.J."/>
            <person name="Jeffries C.D."/>
            <person name="Chain P."/>
            <person name="Saunders E."/>
            <person name="Detter J.C."/>
            <person name="Brettin T."/>
            <person name="Rohde M."/>
            <person name="Goker M."/>
            <person name="Bristow J."/>
            <person name="Eisen J.A."/>
            <person name="Markowitz V."/>
            <person name="Hugenholtz P."/>
            <person name="Kyrpides N.C."/>
            <person name="Klenk H.P."/>
            <person name="Lucas S."/>
        </authorList>
    </citation>
    <scope>NUCLEOTIDE SEQUENCE [LARGE SCALE GENOMIC DNA]</scope>
    <source>
        <strain evidence="2">ATCC 43595 / DSM 2588 / LMG 13176 / NBRC 15968 / NCIMB 11800 / UQM 2034</strain>
    </source>
</reference>
<protein>
    <submittedName>
        <fullName evidence="1">Parallel beta-helix repeat protein</fullName>
    </submittedName>
</protein>
<dbReference type="SMART" id="SM00710">
    <property type="entry name" value="PbH1"/>
    <property type="match status" value="5"/>
</dbReference>
<dbReference type="InterPro" id="IPR012334">
    <property type="entry name" value="Pectin_lyas_fold"/>
</dbReference>